<dbReference type="Gene3D" id="2.40.30.30">
    <property type="entry name" value="Riboflavin kinase-like"/>
    <property type="match status" value="1"/>
</dbReference>
<feature type="domain" description="Riboflavin kinase" evidence="18">
    <location>
        <begin position="96"/>
        <end position="214"/>
    </location>
</feature>
<dbReference type="AlphaFoldDB" id="A0A2D6LP86"/>
<dbReference type="Gene3D" id="1.10.10.10">
    <property type="entry name" value="Winged helix-like DNA-binding domain superfamily/Winged helix DNA-binding domain"/>
    <property type="match status" value="1"/>
</dbReference>
<evidence type="ECO:0000256" key="4">
    <source>
        <dbReference type="ARBA" id="ARBA00011987"/>
    </source>
</evidence>
<evidence type="ECO:0000256" key="3">
    <source>
        <dbReference type="ARBA" id="ARBA00006428"/>
    </source>
</evidence>
<evidence type="ECO:0000313" key="19">
    <source>
        <dbReference type="EMBL" id="MAG17894.1"/>
    </source>
</evidence>
<dbReference type="InterPro" id="IPR039063">
    <property type="entry name" value="RibK_CTP-dep"/>
</dbReference>
<feature type="binding site" evidence="17">
    <location>
        <begin position="99"/>
        <end position="104"/>
    </location>
    <ligand>
        <name>CDP</name>
        <dbReference type="ChEBI" id="CHEBI:58069"/>
    </ligand>
</feature>
<evidence type="ECO:0000256" key="15">
    <source>
        <dbReference type="ARBA" id="ARBA00033116"/>
    </source>
</evidence>
<dbReference type="GO" id="GO:0008531">
    <property type="term" value="F:riboflavin kinase activity"/>
    <property type="evidence" value="ECO:0007669"/>
    <property type="project" value="InterPro"/>
</dbReference>
<dbReference type="InterPro" id="IPR036388">
    <property type="entry name" value="WH-like_DNA-bd_sf"/>
</dbReference>
<proteinExistence type="inferred from homology"/>
<evidence type="ECO:0000256" key="12">
    <source>
        <dbReference type="ARBA" id="ARBA00022842"/>
    </source>
</evidence>
<keyword evidence="8 17" id="KW-0808">Transferase</keyword>
<comment type="cofactor">
    <cofactor evidence="17">
        <name>Mg(2+)</name>
        <dbReference type="ChEBI" id="CHEBI:18420"/>
    </cofactor>
    <text evidence="17">Binds 1 Mg(2+) ion per subunit.</text>
</comment>
<evidence type="ECO:0000256" key="16">
    <source>
        <dbReference type="ARBA" id="ARBA00047857"/>
    </source>
</evidence>
<comment type="caution">
    <text evidence="17">Lacks conserved residue(s) required for the propagation of feature annotation.</text>
</comment>
<evidence type="ECO:0000256" key="17">
    <source>
        <dbReference type="HAMAP-Rule" id="MF_01285"/>
    </source>
</evidence>
<dbReference type="EMBL" id="NZBD01000002">
    <property type="protein sequence ID" value="MAG17894.1"/>
    <property type="molecule type" value="Genomic_DNA"/>
</dbReference>
<reference evidence="20" key="1">
    <citation type="submission" date="2017-09" db="EMBL/GenBank/DDBJ databases">
        <title>The Reconstruction of 2,631 Draft Metagenome-Assembled Genomes from the Global Oceans.</title>
        <authorList>
            <person name="Tully B.J."/>
            <person name="Graham E.D."/>
            <person name="Heidelberg J.F."/>
        </authorList>
    </citation>
    <scope>NUCLEOTIDE SEQUENCE [LARGE SCALE GENOMIC DNA]</scope>
</reference>
<protein>
    <recommendedName>
        <fullName evidence="5 17">Riboflavin kinase</fullName>
        <shortName evidence="17">RFK</shortName>
        <ecNumber evidence="4 17">2.7.1.161</ecNumber>
    </recommendedName>
    <alternativeName>
        <fullName evidence="14 17">CTP-dependent riboflavin kinase</fullName>
    </alternativeName>
    <alternativeName>
        <fullName evidence="15 17">CTP:riboflavin 5'-phosphotransferase</fullName>
    </alternativeName>
    <alternativeName>
        <fullName evidence="13 17">Flavokinase</fullName>
    </alternativeName>
</protein>
<dbReference type="PANTHER" id="PTHR40706">
    <property type="entry name" value="RIBOFLAVIN KINASE"/>
    <property type="match status" value="1"/>
</dbReference>
<comment type="catalytic activity">
    <reaction evidence="16 17">
        <text>riboflavin + CTP = CDP + FMN + H(+)</text>
        <dbReference type="Rhea" id="RHEA:25021"/>
        <dbReference type="ChEBI" id="CHEBI:15378"/>
        <dbReference type="ChEBI" id="CHEBI:37563"/>
        <dbReference type="ChEBI" id="CHEBI:57986"/>
        <dbReference type="ChEBI" id="CHEBI:58069"/>
        <dbReference type="ChEBI" id="CHEBI:58210"/>
        <dbReference type="EC" id="2.7.1.161"/>
    </reaction>
</comment>
<feature type="binding site" evidence="17">
    <location>
        <begin position="196"/>
        <end position="199"/>
    </location>
    <ligand>
        <name>CDP</name>
        <dbReference type="ChEBI" id="CHEBI:58069"/>
    </ligand>
</feature>
<gene>
    <name evidence="17" type="primary">ribK</name>
    <name evidence="19" type="ORF">CL944_00260</name>
</gene>
<feature type="binding site" evidence="17">
    <location>
        <position position="128"/>
    </location>
    <ligand>
        <name>Mg(2+)</name>
        <dbReference type="ChEBI" id="CHEBI:18420"/>
    </ligand>
</feature>
<dbReference type="UniPathway" id="UPA00276">
    <property type="reaction ID" value="UER00929"/>
</dbReference>
<comment type="similarity">
    <text evidence="3 17">Belongs to the archaeal riboflavin kinase family.</text>
</comment>
<dbReference type="GO" id="GO:0000287">
    <property type="term" value="F:magnesium ion binding"/>
    <property type="evidence" value="ECO:0007669"/>
    <property type="project" value="UniProtKB-UniRule"/>
</dbReference>
<dbReference type="Pfam" id="PF13730">
    <property type="entry name" value="HTH_36"/>
    <property type="match status" value="1"/>
</dbReference>
<sequence length="215" mass="24317">MKEENFALALLLAKKTNLFHTAFVSTSSLAELTGFSQQSISRKLRELEKDGIIARKVSNAGIEVVFTEKGRKELESFYLELKELFSKKSNPLKGKVVQGIGEGSYYTSLPQYKKKFKELFGFEPFPGTLNLEVDIDKKKSFFSGKPKIIAEFKTKSRSFGGIDCWQCKLNKKAEAVIVLPHRTNHPETIVELVASYNLRKKLNLKDDSTVEVSIE</sequence>
<keyword evidence="6 17" id="KW-0285">Flavoprotein</keyword>
<evidence type="ECO:0000256" key="9">
    <source>
        <dbReference type="ARBA" id="ARBA00022723"/>
    </source>
</evidence>
<keyword evidence="11 17" id="KW-0418">Kinase</keyword>
<keyword evidence="7 17" id="KW-0288">FMN</keyword>
<evidence type="ECO:0000256" key="10">
    <source>
        <dbReference type="ARBA" id="ARBA00022741"/>
    </source>
</evidence>
<comment type="pathway">
    <text evidence="2 17">Cofactor biosynthesis; FMN biosynthesis; FMN from riboflavin (CTP route): step 1/1.</text>
</comment>
<evidence type="ECO:0000256" key="11">
    <source>
        <dbReference type="ARBA" id="ARBA00022777"/>
    </source>
</evidence>
<keyword evidence="9 17" id="KW-0479">Metal-binding</keyword>
<dbReference type="PANTHER" id="PTHR40706:SF1">
    <property type="entry name" value="RIBOFLAVIN KINASE"/>
    <property type="match status" value="1"/>
</dbReference>
<feature type="binding site" evidence="17">
    <location>
        <position position="183"/>
    </location>
    <ligand>
        <name>FMN</name>
        <dbReference type="ChEBI" id="CHEBI:58210"/>
    </ligand>
</feature>
<evidence type="ECO:0000259" key="18">
    <source>
        <dbReference type="Pfam" id="PF01982"/>
    </source>
</evidence>
<feature type="binding site" evidence="17">
    <location>
        <position position="191"/>
    </location>
    <ligand>
        <name>FMN</name>
        <dbReference type="ChEBI" id="CHEBI:58210"/>
    </ligand>
</feature>
<evidence type="ECO:0000256" key="1">
    <source>
        <dbReference type="ARBA" id="ARBA00003072"/>
    </source>
</evidence>
<feature type="binding site" evidence="17">
    <location>
        <position position="130"/>
    </location>
    <ligand>
        <name>Mg(2+)</name>
        <dbReference type="ChEBI" id="CHEBI:18420"/>
    </ligand>
</feature>
<dbReference type="SUPFAM" id="SSF46785">
    <property type="entry name" value="Winged helix' DNA-binding domain"/>
    <property type="match status" value="1"/>
</dbReference>
<comment type="caution">
    <text evidence="19">The sequence shown here is derived from an EMBL/GenBank/DDBJ whole genome shotgun (WGS) entry which is preliminary data.</text>
</comment>
<evidence type="ECO:0000256" key="6">
    <source>
        <dbReference type="ARBA" id="ARBA00022630"/>
    </source>
</evidence>
<name>A0A2D6LP86_9ARCH</name>
<organism evidence="19 20">
    <name type="scientific">Candidatus Iainarchaeum sp</name>
    <dbReference type="NCBI Taxonomy" id="3101447"/>
    <lineage>
        <taxon>Archaea</taxon>
        <taxon>Candidatus Iainarchaeota</taxon>
        <taxon>Candidatus Iainarchaeia</taxon>
        <taxon>Candidatus Iainarchaeales</taxon>
        <taxon>Candidatus Iainarchaeaceae</taxon>
        <taxon>Candidatus Iainarchaeum</taxon>
    </lineage>
</organism>
<evidence type="ECO:0000256" key="14">
    <source>
        <dbReference type="ARBA" id="ARBA00030544"/>
    </source>
</evidence>
<dbReference type="SUPFAM" id="SSF82114">
    <property type="entry name" value="Riboflavin kinase-like"/>
    <property type="match status" value="1"/>
</dbReference>
<dbReference type="InterPro" id="IPR023465">
    <property type="entry name" value="Riboflavin_kinase_dom_sf"/>
</dbReference>
<evidence type="ECO:0000256" key="13">
    <source>
        <dbReference type="ARBA" id="ARBA00029789"/>
    </source>
</evidence>
<dbReference type="HAMAP" id="MF_01285">
    <property type="entry name" value="Riboflavin_kinase"/>
    <property type="match status" value="1"/>
</dbReference>
<dbReference type="InterPro" id="IPR023602">
    <property type="entry name" value="Riboflavin_kinase_CTP-dep"/>
</dbReference>
<evidence type="ECO:0000256" key="7">
    <source>
        <dbReference type="ARBA" id="ARBA00022643"/>
    </source>
</evidence>
<dbReference type="InterPro" id="IPR023470">
    <property type="entry name" value="Riboflavin_kinase_archaeal"/>
</dbReference>
<evidence type="ECO:0000256" key="8">
    <source>
        <dbReference type="ARBA" id="ARBA00022679"/>
    </source>
</evidence>
<dbReference type="InterPro" id="IPR036390">
    <property type="entry name" value="WH_DNA-bd_sf"/>
</dbReference>
<evidence type="ECO:0000256" key="5">
    <source>
        <dbReference type="ARBA" id="ARBA00017394"/>
    </source>
</evidence>
<evidence type="ECO:0000313" key="20">
    <source>
        <dbReference type="Proteomes" id="UP000226712"/>
    </source>
</evidence>
<dbReference type="GO" id="GO:0009398">
    <property type="term" value="P:FMN biosynthetic process"/>
    <property type="evidence" value="ECO:0007669"/>
    <property type="project" value="UniProtKB-UniRule"/>
</dbReference>
<dbReference type="Proteomes" id="UP000226712">
    <property type="component" value="Unassembled WGS sequence"/>
</dbReference>
<accession>A0A2D6LP86</accession>
<keyword evidence="12 17" id="KW-0460">Magnesium</keyword>
<comment type="function">
    <text evidence="1 17">Catalyzes the CTP-dependent phosphorylation of riboflavin (vitamin B2) to form flavin mononucleotide (FMN).</text>
</comment>
<evidence type="ECO:0000256" key="2">
    <source>
        <dbReference type="ARBA" id="ARBA00005219"/>
    </source>
</evidence>
<dbReference type="GO" id="GO:0000166">
    <property type="term" value="F:nucleotide binding"/>
    <property type="evidence" value="ECO:0007669"/>
    <property type="project" value="UniProtKB-UniRule"/>
</dbReference>
<keyword evidence="10 17" id="KW-0547">Nucleotide-binding</keyword>
<dbReference type="EC" id="2.7.1.161" evidence="4 17"/>
<dbReference type="GO" id="GO:0009231">
    <property type="term" value="P:riboflavin biosynthetic process"/>
    <property type="evidence" value="ECO:0007669"/>
    <property type="project" value="InterPro"/>
</dbReference>
<dbReference type="Pfam" id="PF01982">
    <property type="entry name" value="CTP-dep_RFKase"/>
    <property type="match status" value="1"/>
</dbReference>